<evidence type="ECO:0000256" key="1">
    <source>
        <dbReference type="SAM" id="Coils"/>
    </source>
</evidence>
<gene>
    <name evidence="2" type="ORF">Lalb_Chr19g0131901</name>
</gene>
<evidence type="ECO:0000313" key="3">
    <source>
        <dbReference type="Proteomes" id="UP000447434"/>
    </source>
</evidence>
<comment type="caution">
    <text evidence="2">The sequence shown here is derived from an EMBL/GenBank/DDBJ whole genome shotgun (WGS) entry which is preliminary data.</text>
</comment>
<dbReference type="OrthoDB" id="1933536at2759"/>
<evidence type="ECO:0000313" key="2">
    <source>
        <dbReference type="EMBL" id="KAE9592689.1"/>
    </source>
</evidence>
<proteinExistence type="predicted"/>
<organism evidence="2 3">
    <name type="scientific">Lupinus albus</name>
    <name type="common">White lupine</name>
    <name type="synonym">Lupinus termis</name>
    <dbReference type="NCBI Taxonomy" id="3870"/>
    <lineage>
        <taxon>Eukaryota</taxon>
        <taxon>Viridiplantae</taxon>
        <taxon>Streptophyta</taxon>
        <taxon>Embryophyta</taxon>
        <taxon>Tracheophyta</taxon>
        <taxon>Spermatophyta</taxon>
        <taxon>Magnoliopsida</taxon>
        <taxon>eudicotyledons</taxon>
        <taxon>Gunneridae</taxon>
        <taxon>Pentapetalae</taxon>
        <taxon>rosids</taxon>
        <taxon>fabids</taxon>
        <taxon>Fabales</taxon>
        <taxon>Fabaceae</taxon>
        <taxon>Papilionoideae</taxon>
        <taxon>50 kb inversion clade</taxon>
        <taxon>genistoids sensu lato</taxon>
        <taxon>core genistoids</taxon>
        <taxon>Genisteae</taxon>
        <taxon>Lupinus</taxon>
    </lineage>
</organism>
<feature type="coiled-coil region" evidence="1">
    <location>
        <begin position="77"/>
        <end position="104"/>
    </location>
</feature>
<sequence length="115" mass="13008">MDNQEGDARKNLITKVDSAKEKLDEILLMKAKVLMENNKMKLAVEEVKSSVVDFKPEFKAADVTALEEEFNALLSDKAGEREYLQSLENQISKLKEVRHVIKCACGEEYTVAVNM</sequence>
<protein>
    <submittedName>
        <fullName evidence="2">Uncharacterized protein</fullName>
    </submittedName>
</protein>
<keyword evidence="1" id="KW-0175">Coiled coil</keyword>
<dbReference type="PANTHER" id="PTHR38353:SF2">
    <property type="entry name" value="TROPOMYOSIN"/>
    <property type="match status" value="1"/>
</dbReference>
<dbReference type="AlphaFoldDB" id="A0A6A4NZ97"/>
<reference evidence="3" key="1">
    <citation type="journal article" date="2020" name="Nat. Commun.">
        <title>Genome sequence of the cluster root forming white lupin.</title>
        <authorList>
            <person name="Hufnagel B."/>
            <person name="Marques A."/>
            <person name="Soriano A."/>
            <person name="Marques L."/>
            <person name="Divol F."/>
            <person name="Doumas P."/>
            <person name="Sallet E."/>
            <person name="Mancinotti D."/>
            <person name="Carrere S."/>
            <person name="Marande W."/>
            <person name="Arribat S."/>
            <person name="Keller J."/>
            <person name="Huneau C."/>
            <person name="Blein T."/>
            <person name="Aime D."/>
            <person name="Laguerre M."/>
            <person name="Taylor J."/>
            <person name="Schubert V."/>
            <person name="Nelson M."/>
            <person name="Geu-Flores F."/>
            <person name="Crespi M."/>
            <person name="Gallardo-Guerrero K."/>
            <person name="Delaux P.-M."/>
            <person name="Salse J."/>
            <person name="Berges H."/>
            <person name="Guyot R."/>
            <person name="Gouzy J."/>
            <person name="Peret B."/>
        </authorList>
    </citation>
    <scope>NUCLEOTIDE SEQUENCE [LARGE SCALE GENOMIC DNA]</scope>
    <source>
        <strain evidence="3">cv. Amiga</strain>
    </source>
</reference>
<dbReference type="EMBL" id="WOCE01000019">
    <property type="protein sequence ID" value="KAE9592689.1"/>
    <property type="molecule type" value="Genomic_DNA"/>
</dbReference>
<accession>A0A6A4NZ97</accession>
<dbReference type="PANTHER" id="PTHR38353">
    <property type="entry name" value="TROPOMYOSIN"/>
    <property type="match status" value="1"/>
</dbReference>
<dbReference type="Proteomes" id="UP000447434">
    <property type="component" value="Chromosome 19"/>
</dbReference>
<dbReference type="Gene3D" id="1.20.5.1160">
    <property type="entry name" value="Vasodilator-stimulated phosphoprotein"/>
    <property type="match status" value="1"/>
</dbReference>
<keyword evidence="3" id="KW-1185">Reference proteome</keyword>
<name>A0A6A4NZ97_LUPAL</name>